<dbReference type="EMBL" id="BK015962">
    <property type="protein sequence ID" value="DAF87278.1"/>
    <property type="molecule type" value="Genomic_DNA"/>
</dbReference>
<keyword evidence="4" id="KW-0479">Metal-binding</keyword>
<evidence type="ECO:0000256" key="6">
    <source>
        <dbReference type="ARBA" id="ARBA00023274"/>
    </source>
</evidence>
<comment type="subcellular location">
    <subcellularLocation>
        <location evidence="1">Cytoplasm</location>
    </subcellularLocation>
</comment>
<evidence type="ECO:0000256" key="3">
    <source>
        <dbReference type="ARBA" id="ARBA00022490"/>
    </source>
</evidence>
<evidence type="ECO:0000256" key="1">
    <source>
        <dbReference type="ARBA" id="ARBA00004496"/>
    </source>
</evidence>
<evidence type="ECO:0000313" key="8">
    <source>
        <dbReference type="EMBL" id="DAF87278.1"/>
    </source>
</evidence>
<dbReference type="PANTHER" id="PTHR14202:SF0">
    <property type="entry name" value="RNA-BINDING PROTEIN RO60"/>
    <property type="match status" value="1"/>
</dbReference>
<dbReference type="GO" id="GO:0003723">
    <property type="term" value="F:RNA binding"/>
    <property type="evidence" value="ECO:0007669"/>
    <property type="project" value="UniProtKB-KW"/>
</dbReference>
<dbReference type="SUPFAM" id="SSF53300">
    <property type="entry name" value="vWA-like"/>
    <property type="match status" value="1"/>
</dbReference>
<dbReference type="PROSITE" id="PS50988">
    <property type="entry name" value="TROVE"/>
    <property type="match status" value="1"/>
</dbReference>
<evidence type="ECO:0000256" key="2">
    <source>
        <dbReference type="ARBA" id="ARBA00007814"/>
    </source>
</evidence>
<dbReference type="SUPFAM" id="SSF140864">
    <property type="entry name" value="TROVE domain-like"/>
    <property type="match status" value="1"/>
</dbReference>
<evidence type="ECO:0000259" key="7">
    <source>
        <dbReference type="PROSITE" id="PS50988"/>
    </source>
</evidence>
<evidence type="ECO:0000256" key="4">
    <source>
        <dbReference type="ARBA" id="ARBA00022723"/>
    </source>
</evidence>
<proteinExistence type="inferred from homology"/>
<feature type="domain" description="TROVE" evidence="7">
    <location>
        <begin position="13"/>
        <end position="291"/>
    </location>
</feature>
<dbReference type="GO" id="GO:1990904">
    <property type="term" value="C:ribonucleoprotein complex"/>
    <property type="evidence" value="ECO:0007669"/>
    <property type="project" value="UniProtKB-KW"/>
</dbReference>
<comment type="similarity">
    <text evidence="2">Belongs to the Ro 60 kDa family.</text>
</comment>
<dbReference type="Gene3D" id="3.40.50.410">
    <property type="entry name" value="von Willebrand factor, type A domain"/>
    <property type="match status" value="1"/>
</dbReference>
<dbReference type="InterPro" id="IPR008858">
    <property type="entry name" value="TROVE_dom"/>
</dbReference>
<dbReference type="InterPro" id="IPR040322">
    <property type="entry name" value="TROVE2"/>
</dbReference>
<dbReference type="InterPro" id="IPR037214">
    <property type="entry name" value="TROVE_dom_sf"/>
</dbReference>
<keyword evidence="3" id="KW-0963">Cytoplasm</keyword>
<dbReference type="Pfam" id="PF05731">
    <property type="entry name" value="TROVE"/>
    <property type="match status" value="1"/>
</dbReference>
<reference evidence="8" key="1">
    <citation type="journal article" date="2021" name="Proc. Natl. Acad. Sci. U.S.A.">
        <title>A Catalog of Tens of Thousands of Viruses from Human Metagenomes Reveals Hidden Associations with Chronic Diseases.</title>
        <authorList>
            <person name="Tisza M.J."/>
            <person name="Buck C.B."/>
        </authorList>
    </citation>
    <scope>NUCLEOTIDE SEQUENCE</scope>
    <source>
        <strain evidence="8">CtnPP24</strain>
    </source>
</reference>
<dbReference type="PANTHER" id="PTHR14202">
    <property type="entry name" value="60 KDA RIBONUCLEOPROTEIN SSA/RO"/>
    <property type="match status" value="1"/>
</dbReference>
<organism evidence="8">
    <name type="scientific">Siphoviridae sp. ctnPP24</name>
    <dbReference type="NCBI Taxonomy" id="2825662"/>
    <lineage>
        <taxon>Viruses</taxon>
        <taxon>Duplodnaviria</taxon>
        <taxon>Heunggongvirae</taxon>
        <taxon>Uroviricota</taxon>
        <taxon>Caudoviricetes</taxon>
    </lineage>
</organism>
<protein>
    <submittedName>
        <fullName evidence="8">TROVE domain</fullName>
    </submittedName>
</protein>
<evidence type="ECO:0000256" key="5">
    <source>
        <dbReference type="ARBA" id="ARBA00022884"/>
    </source>
</evidence>
<dbReference type="GO" id="GO:0046872">
    <property type="term" value="F:metal ion binding"/>
    <property type="evidence" value="ECO:0007669"/>
    <property type="project" value="UniProtKB-KW"/>
</dbReference>
<dbReference type="InterPro" id="IPR036465">
    <property type="entry name" value="vWFA_dom_sf"/>
</dbReference>
<accession>A0A8S5TYJ8</accession>
<name>A0A8S5TYJ8_9CAUD</name>
<keyword evidence="6" id="KW-0687">Ribonucleoprotein</keyword>
<sequence length="486" mass="55468">MSKFNEKVKPERSMSYEGGENYKKDVLEDWMNFLFSSKMDDGFYENADTQQTRFIELTNLVIDKYGAEFAGKCAMFARNQLGMRSVSQLVAAMLNGQSFERKRDFYKAFCHRPDDMSEIFAAVDMLGGKRSHAMVRGFADYMSGLSEYNIMKYQMKGKRYNMYDLINIIHPKSGVIDDYMNGKLKAADTWEVNISTGNDSWKNMVEGNRLGYLALVRNLNNILNEDDIDDAWVKQHLVDQLINEVSIKKSLIFPYQIYTAYRNLKVQNFAVITALDTAFRIACGNMPKLEGNSVIMLDVSGSMDDRYGDNSSLTIKEVGACYAAALYINGNCDFIKFGNNAKASTFKKACGSFQVIREMCDNEKCGYGTDIVPAFKLITGKKYARIFVVSDMQVMNAKRSWWSETCGIDSYNGYCRVNGRTSMYSFDLGNYASQIANPNNPDVHLMTALNDNVFKMLEYVENGGKLYDYINDNYHFYAKDNDNYLF</sequence>
<keyword evidence="5" id="KW-0694">RNA-binding</keyword>